<dbReference type="AlphaFoldDB" id="A0A8T2VDT8"/>
<dbReference type="EMBL" id="CM035407">
    <property type="protein sequence ID" value="KAH7444164.1"/>
    <property type="molecule type" value="Genomic_DNA"/>
</dbReference>
<sequence length="127" mass="14777">MFSPCSSRGPLFRGTYGRGRVITFIVWVRDFRSFSLRKPSLMHLHSFRASYSHPKVSPHSRTCPLLSQCSTCVSAEEERHVAPLSPLLSWPLLLQWLNTTLRAHYYHNVRLVSQLKKNDMLLLCHHF</sequence>
<comment type="caution">
    <text evidence="1">The sequence shown here is derived from an EMBL/GenBank/DDBJ whole genome shotgun (WGS) entry which is preliminary data.</text>
</comment>
<reference evidence="1" key="1">
    <citation type="submission" date="2021-08" db="EMBL/GenBank/DDBJ databases">
        <title>WGS assembly of Ceratopteris richardii.</title>
        <authorList>
            <person name="Marchant D.B."/>
            <person name="Chen G."/>
            <person name="Jenkins J."/>
            <person name="Shu S."/>
            <person name="Leebens-Mack J."/>
            <person name="Grimwood J."/>
            <person name="Schmutz J."/>
            <person name="Soltis P."/>
            <person name="Soltis D."/>
            <person name="Chen Z.-H."/>
        </authorList>
    </citation>
    <scope>NUCLEOTIDE SEQUENCE</scope>
    <source>
        <strain evidence="1">Whitten #5841</strain>
        <tissue evidence="1">Leaf</tissue>
    </source>
</reference>
<proteinExistence type="predicted"/>
<evidence type="ECO:0000313" key="1">
    <source>
        <dbReference type="EMBL" id="KAH7444164.1"/>
    </source>
</evidence>
<keyword evidence="2" id="KW-1185">Reference proteome</keyword>
<protein>
    <submittedName>
        <fullName evidence="1">Uncharacterized protein</fullName>
    </submittedName>
</protein>
<name>A0A8T2VDT8_CERRI</name>
<organism evidence="1 2">
    <name type="scientific">Ceratopteris richardii</name>
    <name type="common">Triangle waterfern</name>
    <dbReference type="NCBI Taxonomy" id="49495"/>
    <lineage>
        <taxon>Eukaryota</taxon>
        <taxon>Viridiplantae</taxon>
        <taxon>Streptophyta</taxon>
        <taxon>Embryophyta</taxon>
        <taxon>Tracheophyta</taxon>
        <taxon>Polypodiopsida</taxon>
        <taxon>Polypodiidae</taxon>
        <taxon>Polypodiales</taxon>
        <taxon>Pteridineae</taxon>
        <taxon>Pteridaceae</taxon>
        <taxon>Parkerioideae</taxon>
        <taxon>Ceratopteris</taxon>
    </lineage>
</organism>
<accession>A0A8T2VDT8</accession>
<gene>
    <name evidence="1" type="ORF">KP509_02G067900</name>
</gene>
<dbReference type="Proteomes" id="UP000825935">
    <property type="component" value="Chromosome 2"/>
</dbReference>
<evidence type="ECO:0000313" key="2">
    <source>
        <dbReference type="Proteomes" id="UP000825935"/>
    </source>
</evidence>